<feature type="compositionally biased region" description="Basic and acidic residues" evidence="10">
    <location>
        <begin position="242"/>
        <end position="312"/>
    </location>
</feature>
<comment type="catalytic activity">
    <reaction evidence="9">
        <text>L-seryl-[protein] + ATP = O-phospho-L-seryl-[protein] + ADP + H(+)</text>
        <dbReference type="Rhea" id="RHEA:17989"/>
        <dbReference type="Rhea" id="RHEA-COMP:9863"/>
        <dbReference type="Rhea" id="RHEA-COMP:11604"/>
        <dbReference type="ChEBI" id="CHEBI:15378"/>
        <dbReference type="ChEBI" id="CHEBI:29999"/>
        <dbReference type="ChEBI" id="CHEBI:30616"/>
        <dbReference type="ChEBI" id="CHEBI:83421"/>
        <dbReference type="ChEBI" id="CHEBI:456216"/>
        <dbReference type="EC" id="2.7.11.22"/>
    </reaction>
</comment>
<feature type="domain" description="Protein kinase" evidence="11">
    <location>
        <begin position="1030"/>
        <end position="1336"/>
    </location>
</feature>
<feature type="compositionally biased region" description="Basic residues" evidence="10">
    <location>
        <begin position="868"/>
        <end position="899"/>
    </location>
</feature>
<evidence type="ECO:0000256" key="6">
    <source>
        <dbReference type="ARBA" id="ARBA00022777"/>
    </source>
</evidence>
<comment type="catalytic activity">
    <reaction evidence="8">
        <text>L-threonyl-[protein] + ATP = O-phospho-L-threonyl-[protein] + ADP + H(+)</text>
        <dbReference type="Rhea" id="RHEA:46608"/>
        <dbReference type="Rhea" id="RHEA-COMP:11060"/>
        <dbReference type="Rhea" id="RHEA-COMP:11605"/>
        <dbReference type="ChEBI" id="CHEBI:15378"/>
        <dbReference type="ChEBI" id="CHEBI:30013"/>
        <dbReference type="ChEBI" id="CHEBI:30616"/>
        <dbReference type="ChEBI" id="CHEBI:61977"/>
        <dbReference type="ChEBI" id="CHEBI:456216"/>
        <dbReference type="EC" id="2.7.11.22"/>
    </reaction>
</comment>
<evidence type="ECO:0000256" key="1">
    <source>
        <dbReference type="ARBA" id="ARBA00006485"/>
    </source>
</evidence>
<evidence type="ECO:0000313" key="13">
    <source>
        <dbReference type="Proteomes" id="UP000719412"/>
    </source>
</evidence>
<dbReference type="InterPro" id="IPR000719">
    <property type="entry name" value="Prot_kinase_dom"/>
</dbReference>
<gene>
    <name evidence="12" type="ORF">GEV33_012305</name>
</gene>
<dbReference type="GO" id="GO:0005634">
    <property type="term" value="C:nucleus"/>
    <property type="evidence" value="ECO:0007669"/>
    <property type="project" value="TreeGrafter"/>
</dbReference>
<dbReference type="Pfam" id="PF00069">
    <property type="entry name" value="Pkinase"/>
    <property type="match status" value="2"/>
</dbReference>
<sequence>MSYNSGDEQSEDGELRQSPETSRQKGETMDFSLSEEDGENVDSLDIKPPQARVSSQSSRSKRREGHESRSHHKRSERHREERHSHREKHHREKQTRSNKEREHYQREKERYYREITYSEMQYYRDRKEDSSRSRHSDSRKYDEKKPKEGRGTGTEKHRRYEEEKRDRADKTLQDLRERLLSKRTSKGEEELQRLEKGETREKEKKYREVETLDSALQGEAGMYVKEIINISTSEEHKRHKRDDKGKDEEKLSEEERVQQELRKEKLLEAEREMARVKEQSRVERERRHLEKAAKRKQQEEEEFYNKRLRADESNVVTVSDNSEEEAEVQYEDTDNKSESNEESGRSSTNSRHSDRSERSSESRERSPSSERKSRSRSASSERSASVSPKNGREQSEEKEVVEEKEKSEEATKPTIDEHLPPYYPAVQGCRSVEEFQCLNRIEEGTYGVVYRAKDKRTEDIVALKRLKMEKEKEGFPITSLREINTLLKGQHPNIVTVREIVVGSNMDKIFIVMDYVEHDLKSLMETMRHKKQNFMPGEVKCLLKQLLLAVAHLHDNWILHRDLKTSNLLLSHKGILKVGDFGLAREYGSPLKAYTPIVVTLWYRAPELLLCTKEYSTPIDMWSVGCIFAELLLMNALFPGKSEVDQLNRIFRDLGTPSEKIWPGFNKLPAVQKMKFSDYPVSNLRAKFHMLTDLGLNLLTKFLTFDPAQRVTAEEALQHTFFNEAPLPIDPAMFPTWPAKSELGQKRALAASPKPPSGGGEYKKLVRGEGGDGDDDGYGFRIGMGVDNRRMGGGFSLKVTCIMDDSVKNKENFESPLEDGADVSPLRSESCDLREMEDSIEKQPETTKRKHREDYRSHFRHERSASHRDKRHSHRDKHHRDRRHRSAERDKSRHHRKKSYKNEKDSKGNLLGSKYVDSCKYDVERVKDFRNSNRDSENHRSNETENTVPVETEESKNFSEILEEDLKDLADDPSPKRPKFDEDSDVSTETNPSENQMEEEAEEAGERPEFDETLPPYYPAIEGCRSLDEFQCLNRIAEGTYGVVYRYKDKRTDDIVALKKLKMEKEKEGFPITSLREINTLLKGQHPNIVTVREIVVGSNMDKIFIVMDYVEHDLKSLIEMMRRKDLHFAPGEVKCLLKQLLAAVAHLHDNWILHRDLKTSNLLLSHNGILKVGDFGLAREYGSPLRSYTPVVVTLWYRAPELLLCAKEYSTPIDMWSVGCIFAEFLLMNAIFPGKSEVEQINRIFKVLVATTSATAPLKRPICSQCLGTPTEKIWPGFNKLPAVQKMKFTNHAMSNLRKKFQMLSDLGLNFLLNFLTFDPHQRITADEALKHPYFNEFPSPIDPSMFPKWPSKSEPGQKRASEASPKAPSGGGEYKKLGDEDGFRIGLETDNSRIGAGFSLKF</sequence>
<feature type="compositionally biased region" description="Basic and acidic residues" evidence="10">
    <location>
        <begin position="761"/>
        <end position="770"/>
    </location>
</feature>
<evidence type="ECO:0000256" key="3">
    <source>
        <dbReference type="ARBA" id="ARBA00022527"/>
    </source>
</evidence>
<feature type="region of interest" description="Disordered" evidence="10">
    <location>
        <begin position="749"/>
        <end position="776"/>
    </location>
</feature>
<evidence type="ECO:0000256" key="5">
    <source>
        <dbReference type="ARBA" id="ARBA00022741"/>
    </source>
</evidence>
<dbReference type="GO" id="GO:0007346">
    <property type="term" value="P:regulation of mitotic cell cycle"/>
    <property type="evidence" value="ECO:0007669"/>
    <property type="project" value="TreeGrafter"/>
</dbReference>
<dbReference type="PROSITE" id="PS00108">
    <property type="entry name" value="PROTEIN_KINASE_ST"/>
    <property type="match status" value="2"/>
</dbReference>
<feature type="compositionally biased region" description="Basic and acidic residues" evidence="10">
    <location>
        <begin position="13"/>
        <end position="28"/>
    </location>
</feature>
<feature type="compositionally biased region" description="Basic residues" evidence="10">
    <location>
        <begin position="59"/>
        <end position="76"/>
    </location>
</feature>
<dbReference type="FunFam" id="3.30.200.20:FF:000054">
    <property type="entry name" value="Cyclin-dependent kinase 11B"/>
    <property type="match status" value="2"/>
</dbReference>
<dbReference type="Gene3D" id="1.10.510.10">
    <property type="entry name" value="Transferase(Phosphotransferase) domain 1"/>
    <property type="match status" value="2"/>
</dbReference>
<feature type="compositionally biased region" description="Basic and acidic residues" evidence="10">
    <location>
        <begin position="94"/>
        <end position="113"/>
    </location>
</feature>
<evidence type="ECO:0000256" key="7">
    <source>
        <dbReference type="ARBA" id="ARBA00022840"/>
    </source>
</evidence>
<keyword evidence="7" id="KW-0067">ATP-binding</keyword>
<dbReference type="FunFam" id="1.10.510.10:FF:000523">
    <property type="entry name" value="Serine/threonine-protein kinase PITSLRE"/>
    <property type="match status" value="1"/>
</dbReference>
<keyword evidence="4" id="KW-0808">Transferase</keyword>
<dbReference type="InterPro" id="IPR045267">
    <property type="entry name" value="CDK11/PITSLRE_STKc"/>
</dbReference>
<dbReference type="SMART" id="SM00220">
    <property type="entry name" value="S_TKc"/>
    <property type="match status" value="2"/>
</dbReference>
<dbReference type="InterPro" id="IPR011009">
    <property type="entry name" value="Kinase-like_dom_sf"/>
</dbReference>
<keyword evidence="6" id="KW-0418">Kinase</keyword>
<evidence type="ECO:0000256" key="9">
    <source>
        <dbReference type="ARBA" id="ARBA00048367"/>
    </source>
</evidence>
<dbReference type="EMBL" id="JABDTM020027461">
    <property type="protein sequence ID" value="KAH0810483.1"/>
    <property type="molecule type" value="Genomic_DNA"/>
</dbReference>
<dbReference type="InterPro" id="IPR050108">
    <property type="entry name" value="CDK"/>
</dbReference>
<reference evidence="12" key="2">
    <citation type="submission" date="2021-08" db="EMBL/GenBank/DDBJ databases">
        <authorList>
            <person name="Eriksson T."/>
        </authorList>
    </citation>
    <scope>NUCLEOTIDE SEQUENCE</scope>
    <source>
        <strain evidence="12">Stoneville</strain>
        <tissue evidence="12">Whole head</tissue>
    </source>
</reference>
<name>A0A8J6HB26_TENMO</name>
<feature type="compositionally biased region" description="Basic and acidic residues" evidence="10">
    <location>
        <begin position="333"/>
        <end position="344"/>
    </location>
</feature>
<dbReference type="GO" id="GO:0040019">
    <property type="term" value="P:positive regulation of embryonic development"/>
    <property type="evidence" value="ECO:0007669"/>
    <property type="project" value="UniProtKB-ARBA"/>
</dbReference>
<comment type="caution">
    <text evidence="12">The sequence shown here is derived from an EMBL/GenBank/DDBJ whole genome shotgun (WGS) entry which is preliminary data.</text>
</comment>
<feature type="region of interest" description="Disordered" evidence="10">
    <location>
        <begin position="930"/>
        <end position="1011"/>
    </location>
</feature>
<dbReference type="GO" id="GO:0005524">
    <property type="term" value="F:ATP binding"/>
    <property type="evidence" value="ECO:0007669"/>
    <property type="project" value="UniProtKB-KW"/>
</dbReference>
<feature type="region of interest" description="Disordered" evidence="10">
    <location>
        <begin position="812"/>
        <end position="913"/>
    </location>
</feature>
<dbReference type="InterPro" id="IPR008271">
    <property type="entry name" value="Ser/Thr_kinase_AS"/>
</dbReference>
<feature type="compositionally biased region" description="Basic and acidic residues" evidence="10">
    <location>
        <begin position="351"/>
        <end position="372"/>
    </location>
</feature>
<dbReference type="PROSITE" id="PS50011">
    <property type="entry name" value="PROTEIN_KINASE_DOM"/>
    <property type="match status" value="2"/>
</dbReference>
<feature type="compositionally biased region" description="Basic and acidic residues" evidence="10">
    <location>
        <begin position="122"/>
        <end position="210"/>
    </location>
</feature>
<dbReference type="PANTHER" id="PTHR24056">
    <property type="entry name" value="CELL DIVISION PROTEIN KINASE"/>
    <property type="match status" value="1"/>
</dbReference>
<feature type="compositionally biased region" description="Basic and acidic residues" evidence="10">
    <location>
        <begin position="829"/>
        <end position="867"/>
    </location>
</feature>
<dbReference type="EC" id="2.7.11.22" evidence="2"/>
<evidence type="ECO:0000256" key="2">
    <source>
        <dbReference type="ARBA" id="ARBA00012425"/>
    </source>
</evidence>
<dbReference type="PANTHER" id="PTHR24056:SF107">
    <property type="entry name" value="CYCLIN-DEPENDENT KINASE 11A-RELATED"/>
    <property type="match status" value="1"/>
</dbReference>
<evidence type="ECO:0000313" key="12">
    <source>
        <dbReference type="EMBL" id="KAH0810483.1"/>
    </source>
</evidence>
<dbReference type="Proteomes" id="UP000719412">
    <property type="component" value="Unassembled WGS sequence"/>
</dbReference>
<keyword evidence="5" id="KW-0547">Nucleotide-binding</keyword>
<keyword evidence="3" id="KW-0723">Serine/threonine-protein kinase</keyword>
<feature type="region of interest" description="Disordered" evidence="10">
    <location>
        <begin position="1347"/>
        <end position="1382"/>
    </location>
</feature>
<feature type="compositionally biased region" description="Basic and acidic residues" evidence="10">
    <location>
        <begin position="930"/>
        <end position="943"/>
    </location>
</feature>
<dbReference type="GO" id="GO:0004693">
    <property type="term" value="F:cyclin-dependent protein serine/threonine kinase activity"/>
    <property type="evidence" value="ECO:0007669"/>
    <property type="project" value="UniProtKB-EC"/>
</dbReference>
<dbReference type="SUPFAM" id="SSF56112">
    <property type="entry name" value="Protein kinase-like (PK-like)"/>
    <property type="match status" value="2"/>
</dbReference>
<comment type="similarity">
    <text evidence="1">Belongs to the protein kinase superfamily. CMGC Ser/Thr protein kinase family. CDC2/CDKX subfamily.</text>
</comment>
<organism evidence="12 13">
    <name type="scientific">Tenebrio molitor</name>
    <name type="common">Yellow mealworm beetle</name>
    <dbReference type="NCBI Taxonomy" id="7067"/>
    <lineage>
        <taxon>Eukaryota</taxon>
        <taxon>Metazoa</taxon>
        <taxon>Ecdysozoa</taxon>
        <taxon>Arthropoda</taxon>
        <taxon>Hexapoda</taxon>
        <taxon>Insecta</taxon>
        <taxon>Pterygota</taxon>
        <taxon>Neoptera</taxon>
        <taxon>Endopterygota</taxon>
        <taxon>Coleoptera</taxon>
        <taxon>Polyphaga</taxon>
        <taxon>Cucujiformia</taxon>
        <taxon>Tenebrionidae</taxon>
        <taxon>Tenebrio</taxon>
    </lineage>
</organism>
<protein>
    <recommendedName>
        <fullName evidence="2">cyclin-dependent kinase</fullName>
        <ecNumber evidence="2">2.7.11.22</ecNumber>
    </recommendedName>
</protein>
<evidence type="ECO:0000256" key="8">
    <source>
        <dbReference type="ARBA" id="ARBA00047811"/>
    </source>
</evidence>
<feature type="compositionally biased region" description="Low complexity" evidence="10">
    <location>
        <begin position="376"/>
        <end position="387"/>
    </location>
</feature>
<reference evidence="12" key="1">
    <citation type="journal article" date="2020" name="J Insects Food Feed">
        <title>The yellow mealworm (Tenebrio molitor) genome: a resource for the emerging insects as food and feed industry.</title>
        <authorList>
            <person name="Eriksson T."/>
            <person name="Andere A."/>
            <person name="Kelstrup H."/>
            <person name="Emery V."/>
            <person name="Picard C."/>
        </authorList>
    </citation>
    <scope>NUCLEOTIDE SEQUENCE</scope>
    <source>
        <strain evidence="12">Stoneville</strain>
        <tissue evidence="12">Whole head</tissue>
    </source>
</reference>
<feature type="compositionally biased region" description="Basic and acidic residues" evidence="10">
    <location>
        <begin position="390"/>
        <end position="419"/>
    </location>
</feature>
<evidence type="ECO:0000256" key="10">
    <source>
        <dbReference type="SAM" id="MobiDB-lite"/>
    </source>
</evidence>
<dbReference type="FunFam" id="1.10.510.10:FF:000533">
    <property type="entry name" value="cyclin-dependent kinase 10"/>
    <property type="match status" value="1"/>
</dbReference>
<accession>A0A8J6HB26</accession>
<evidence type="ECO:0000259" key="11">
    <source>
        <dbReference type="PROSITE" id="PS50011"/>
    </source>
</evidence>
<evidence type="ECO:0000256" key="4">
    <source>
        <dbReference type="ARBA" id="ARBA00022679"/>
    </source>
</evidence>
<proteinExistence type="inferred from homology"/>
<feature type="compositionally biased region" description="Basic and acidic residues" evidence="10">
    <location>
        <begin position="967"/>
        <end position="981"/>
    </location>
</feature>
<feature type="domain" description="Protein kinase" evidence="11">
    <location>
        <begin position="435"/>
        <end position="722"/>
    </location>
</feature>
<feature type="compositionally biased region" description="Acidic residues" evidence="10">
    <location>
        <begin position="33"/>
        <end position="42"/>
    </location>
</feature>
<feature type="region of interest" description="Disordered" evidence="10">
    <location>
        <begin position="1"/>
        <end position="420"/>
    </location>
</feature>
<keyword evidence="13" id="KW-1185">Reference proteome</keyword>
<feature type="compositionally biased region" description="Acidic residues" evidence="10">
    <location>
        <begin position="321"/>
        <end position="332"/>
    </location>
</feature>
<dbReference type="Gene3D" id="3.30.200.20">
    <property type="entry name" value="Phosphorylase Kinase, domain 1"/>
    <property type="match status" value="2"/>
</dbReference>
<dbReference type="CDD" id="cd07843">
    <property type="entry name" value="STKc_CDC2L1"/>
    <property type="match status" value="2"/>
</dbReference>